<feature type="transmembrane region" description="Helical" evidence="3">
    <location>
        <begin position="103"/>
        <end position="124"/>
    </location>
</feature>
<sequence length="314" mass="30465">MSYGPAPAGAPPSRRPGTVSAATALIFLYVLLLLVGAALLAVVFPDLERAFADAAPGGSGDASGAVAGVVVGLGGCVVLVLGIAFVVLAVFAGKGRNGARVTLWVLGGLMACCGGASATGDVLGLSGLQSAGAGADLQANLPEWYRWTSAGVQFTGTLVLLCALVLLALPASNAYFRPAPEGWSPAAYPAYPGPGAPQHPGQAAPYHPGHVPPGAPPQPGHVPPGAPYPGHAEPGALYPGHAPLGAPHPGHAAPGAPPHPGYGPHPGGPAPDAPPPAGAVPPPSAPPAPPSAPPPPPAAPPAPPSAPSADREEP</sequence>
<dbReference type="RefSeq" id="WP_189114959.1">
    <property type="nucleotide sequence ID" value="NZ_BMQC01000010.1"/>
</dbReference>
<feature type="compositionally biased region" description="Pro residues" evidence="2">
    <location>
        <begin position="255"/>
        <end position="306"/>
    </location>
</feature>
<reference evidence="4" key="2">
    <citation type="submission" date="2020-09" db="EMBL/GenBank/DDBJ databases">
        <authorList>
            <person name="Sun Q."/>
            <person name="Ohkuma M."/>
        </authorList>
    </citation>
    <scope>NUCLEOTIDE SEQUENCE</scope>
    <source>
        <strain evidence="4">JCM 3091</strain>
    </source>
</reference>
<gene>
    <name evidence="4" type="ORF">GCM10010124_30110</name>
</gene>
<evidence type="ECO:0000256" key="2">
    <source>
        <dbReference type="SAM" id="MobiDB-lite"/>
    </source>
</evidence>
<accession>A0A8J3BP43</accession>
<reference evidence="4" key="1">
    <citation type="journal article" date="2014" name="Int. J. Syst. Evol. Microbiol.">
        <title>Complete genome sequence of Corynebacterium casei LMG S-19264T (=DSM 44701T), isolated from a smear-ripened cheese.</title>
        <authorList>
            <consortium name="US DOE Joint Genome Institute (JGI-PGF)"/>
            <person name="Walter F."/>
            <person name="Albersmeier A."/>
            <person name="Kalinowski J."/>
            <person name="Ruckert C."/>
        </authorList>
    </citation>
    <scope>NUCLEOTIDE SEQUENCE</scope>
    <source>
        <strain evidence="4">JCM 3091</strain>
    </source>
</reference>
<dbReference type="GO" id="GO:0016020">
    <property type="term" value="C:membrane"/>
    <property type="evidence" value="ECO:0007669"/>
    <property type="project" value="InterPro"/>
</dbReference>
<feature type="compositionally biased region" description="Low complexity" evidence="2">
    <location>
        <begin position="239"/>
        <end position="254"/>
    </location>
</feature>
<feature type="region of interest" description="Disordered" evidence="2">
    <location>
        <begin position="193"/>
        <end position="314"/>
    </location>
</feature>
<evidence type="ECO:0000256" key="1">
    <source>
        <dbReference type="ARBA" id="ARBA00022553"/>
    </source>
</evidence>
<organism evidence="4 5">
    <name type="scientific">Pilimelia terevasa</name>
    <dbReference type="NCBI Taxonomy" id="53372"/>
    <lineage>
        <taxon>Bacteria</taxon>
        <taxon>Bacillati</taxon>
        <taxon>Actinomycetota</taxon>
        <taxon>Actinomycetes</taxon>
        <taxon>Micromonosporales</taxon>
        <taxon>Micromonosporaceae</taxon>
        <taxon>Pilimelia</taxon>
    </lineage>
</organism>
<feature type="transmembrane region" description="Helical" evidence="3">
    <location>
        <begin position="64"/>
        <end position="91"/>
    </location>
</feature>
<evidence type="ECO:0000313" key="4">
    <source>
        <dbReference type="EMBL" id="GGK35389.1"/>
    </source>
</evidence>
<keyword evidence="1" id="KW-0597">Phosphoprotein</keyword>
<feature type="transmembrane region" description="Helical" evidence="3">
    <location>
        <begin position="144"/>
        <end position="169"/>
    </location>
</feature>
<keyword evidence="3" id="KW-0812">Transmembrane</keyword>
<dbReference type="EMBL" id="BMQC01000010">
    <property type="protein sequence ID" value="GGK35389.1"/>
    <property type="molecule type" value="Genomic_DNA"/>
</dbReference>
<feature type="compositionally biased region" description="Pro residues" evidence="2">
    <location>
        <begin position="210"/>
        <end position="227"/>
    </location>
</feature>
<dbReference type="PRINTS" id="PR01471">
    <property type="entry name" value="HISTAMINEH3R"/>
</dbReference>
<protein>
    <submittedName>
        <fullName evidence="4">Uncharacterized protein</fullName>
    </submittedName>
</protein>
<dbReference type="GO" id="GO:0004969">
    <property type="term" value="F:histamine receptor activity"/>
    <property type="evidence" value="ECO:0007669"/>
    <property type="project" value="InterPro"/>
</dbReference>
<feature type="transmembrane region" description="Helical" evidence="3">
    <location>
        <begin position="21"/>
        <end position="44"/>
    </location>
</feature>
<keyword evidence="5" id="KW-1185">Reference proteome</keyword>
<keyword evidence="3" id="KW-1133">Transmembrane helix</keyword>
<name>A0A8J3BP43_9ACTN</name>
<keyword evidence="3" id="KW-0472">Membrane</keyword>
<dbReference type="Proteomes" id="UP000662200">
    <property type="component" value="Unassembled WGS sequence"/>
</dbReference>
<evidence type="ECO:0000313" key="5">
    <source>
        <dbReference type="Proteomes" id="UP000662200"/>
    </source>
</evidence>
<comment type="caution">
    <text evidence="4">The sequence shown here is derived from an EMBL/GenBank/DDBJ whole genome shotgun (WGS) entry which is preliminary data.</text>
</comment>
<feature type="compositionally biased region" description="Low complexity" evidence="2">
    <location>
        <begin position="198"/>
        <end position="209"/>
    </location>
</feature>
<evidence type="ECO:0000256" key="3">
    <source>
        <dbReference type="SAM" id="Phobius"/>
    </source>
</evidence>
<proteinExistence type="predicted"/>
<dbReference type="InterPro" id="IPR003980">
    <property type="entry name" value="Histamine_H3_rcpt"/>
</dbReference>
<dbReference type="AlphaFoldDB" id="A0A8J3BP43"/>